<evidence type="ECO:0000256" key="1">
    <source>
        <dbReference type="SAM" id="Phobius"/>
    </source>
</evidence>
<comment type="caution">
    <text evidence="3">The sequence shown here is derived from an EMBL/GenBank/DDBJ whole genome shotgun (WGS) entry which is preliminary data.</text>
</comment>
<dbReference type="Pfam" id="PF02518">
    <property type="entry name" value="HATPase_c"/>
    <property type="match status" value="1"/>
</dbReference>
<organism evidence="3 4">
    <name type="scientific">Roseateles chitinivorans</name>
    <dbReference type="NCBI Taxonomy" id="2917965"/>
    <lineage>
        <taxon>Bacteria</taxon>
        <taxon>Pseudomonadati</taxon>
        <taxon>Pseudomonadota</taxon>
        <taxon>Betaproteobacteria</taxon>
        <taxon>Burkholderiales</taxon>
        <taxon>Sphaerotilaceae</taxon>
        <taxon>Roseateles</taxon>
    </lineage>
</organism>
<feature type="transmembrane region" description="Helical" evidence="1">
    <location>
        <begin position="119"/>
        <end position="139"/>
    </location>
</feature>
<keyword evidence="1" id="KW-0472">Membrane</keyword>
<feature type="transmembrane region" description="Helical" evidence="1">
    <location>
        <begin position="82"/>
        <end position="99"/>
    </location>
</feature>
<dbReference type="PANTHER" id="PTHR34220:SF9">
    <property type="entry name" value="SIGNAL TRANSDUCTION HISTIDINE KINASE INTERNAL REGION DOMAIN-CONTAINING PROTEIN"/>
    <property type="match status" value="1"/>
</dbReference>
<keyword evidence="1" id="KW-0812">Transmembrane</keyword>
<dbReference type="InterPro" id="IPR036890">
    <property type="entry name" value="HATPase_C_sf"/>
</dbReference>
<evidence type="ECO:0000313" key="4">
    <source>
        <dbReference type="Proteomes" id="UP000231501"/>
    </source>
</evidence>
<sequence>MQWIWTLVFCAALAAGFTLLGFVMNYRYLNWFDLRQWGWWYGKNLTVCLTIGVVIQILFAILTPRLGGRARIRQWSDWRRTLFFSGIPILGTVIGWLPGMWLAGLTSWVRLDWSQGGKVLGITSALSLGITFVLHHWFASKNRQLKAERRATEAQLRLLQGQIEPHFLFNTLANVHSLIDYDAAKAKDMLGAFTAYLRASLGGLRRETGPLDDELALAEAYLTVLRTRMEDRLRFEIQATPEARAVMLPPMLLQPLVENAVHHGLEPKIDGGTVRVDAALHAAFLVIEVRDDGVGPGASRRAGNGIALSNLRERLMTHYGDRASLSLVAADPGCLVTLRVPLDV</sequence>
<dbReference type="GO" id="GO:0000155">
    <property type="term" value="F:phosphorelay sensor kinase activity"/>
    <property type="evidence" value="ECO:0007669"/>
    <property type="project" value="InterPro"/>
</dbReference>
<keyword evidence="3" id="KW-0808">Transferase</keyword>
<gene>
    <name evidence="3" type="ORF">CS062_16695</name>
</gene>
<name>A0A2G9C8Z5_9BURK</name>
<dbReference type="InterPro" id="IPR050640">
    <property type="entry name" value="Bact_2-comp_sensor_kinase"/>
</dbReference>
<evidence type="ECO:0000313" key="3">
    <source>
        <dbReference type="EMBL" id="PIM52019.1"/>
    </source>
</evidence>
<dbReference type="Proteomes" id="UP000231501">
    <property type="component" value="Unassembled WGS sequence"/>
</dbReference>
<keyword evidence="1" id="KW-1133">Transmembrane helix</keyword>
<proteinExistence type="predicted"/>
<dbReference type="AlphaFoldDB" id="A0A2G9C8Z5"/>
<dbReference type="OrthoDB" id="2514702at2"/>
<protein>
    <submittedName>
        <fullName evidence="3">Sensor histidine kinase</fullName>
    </submittedName>
</protein>
<dbReference type="Gene3D" id="3.30.565.10">
    <property type="entry name" value="Histidine kinase-like ATPase, C-terminal domain"/>
    <property type="match status" value="1"/>
</dbReference>
<reference evidence="3 4" key="1">
    <citation type="submission" date="2017-11" db="EMBL/GenBank/DDBJ databases">
        <title>Draft genome sequence of Mitsuaria sp. HWN-4.</title>
        <authorList>
            <person name="Gundlapally S.R."/>
        </authorList>
    </citation>
    <scope>NUCLEOTIDE SEQUENCE [LARGE SCALE GENOMIC DNA]</scope>
    <source>
        <strain evidence="3 4">HWN-4</strain>
    </source>
</reference>
<dbReference type="InterPro" id="IPR010559">
    <property type="entry name" value="Sig_transdc_His_kin_internal"/>
</dbReference>
<dbReference type="PANTHER" id="PTHR34220">
    <property type="entry name" value="SENSOR HISTIDINE KINASE YPDA"/>
    <property type="match status" value="1"/>
</dbReference>
<feature type="transmembrane region" description="Helical" evidence="1">
    <location>
        <begin position="7"/>
        <end position="28"/>
    </location>
</feature>
<dbReference type="Pfam" id="PF06580">
    <property type="entry name" value="His_kinase"/>
    <property type="match status" value="1"/>
</dbReference>
<keyword evidence="3" id="KW-0418">Kinase</keyword>
<feature type="transmembrane region" description="Helical" evidence="1">
    <location>
        <begin position="40"/>
        <end position="62"/>
    </location>
</feature>
<dbReference type="SUPFAM" id="SSF55874">
    <property type="entry name" value="ATPase domain of HSP90 chaperone/DNA topoisomerase II/histidine kinase"/>
    <property type="match status" value="1"/>
</dbReference>
<dbReference type="InterPro" id="IPR003594">
    <property type="entry name" value="HATPase_dom"/>
</dbReference>
<dbReference type="EMBL" id="PEOG01000047">
    <property type="protein sequence ID" value="PIM52019.1"/>
    <property type="molecule type" value="Genomic_DNA"/>
</dbReference>
<feature type="domain" description="Histidine kinase/HSP90-like ATPase" evidence="2">
    <location>
        <begin position="248"/>
        <end position="344"/>
    </location>
</feature>
<keyword evidence="4" id="KW-1185">Reference proteome</keyword>
<evidence type="ECO:0000259" key="2">
    <source>
        <dbReference type="SMART" id="SM00387"/>
    </source>
</evidence>
<dbReference type="SMART" id="SM00387">
    <property type="entry name" value="HATPase_c"/>
    <property type="match status" value="1"/>
</dbReference>
<dbReference type="GO" id="GO:0016020">
    <property type="term" value="C:membrane"/>
    <property type="evidence" value="ECO:0007669"/>
    <property type="project" value="InterPro"/>
</dbReference>
<accession>A0A2G9C8Z5</accession>